<sequence>MSDLFFTWITMTVTLKDFEQIRHELARPLLLLKGSRGILACGYLNVATFDKTAEAAAIVTGVVDHEQMLAAPLIAVSQAAQALGLRTGMTGAEALAVFK</sequence>
<dbReference type="Proteomes" id="UP000001977">
    <property type="component" value="Chromosome"/>
</dbReference>
<dbReference type="HOGENOM" id="CLU_160472_1_0_4"/>
<organism evidence="1 2">
    <name type="scientific">Bordetella avium (strain 197N)</name>
    <dbReference type="NCBI Taxonomy" id="360910"/>
    <lineage>
        <taxon>Bacteria</taxon>
        <taxon>Pseudomonadati</taxon>
        <taxon>Pseudomonadota</taxon>
        <taxon>Betaproteobacteria</taxon>
        <taxon>Burkholderiales</taxon>
        <taxon>Alcaligenaceae</taxon>
        <taxon>Bordetella</taxon>
    </lineage>
</organism>
<dbReference type="Pfam" id="PF08827">
    <property type="entry name" value="DUF1805"/>
    <property type="match status" value="1"/>
</dbReference>
<protein>
    <submittedName>
        <fullName evidence="1">Conserved hypotheticalprotein</fullName>
    </submittedName>
</protein>
<evidence type="ECO:0000313" key="2">
    <source>
        <dbReference type="Proteomes" id="UP000001977"/>
    </source>
</evidence>
<dbReference type="STRING" id="360910.BAV1795"/>
<dbReference type="EMBL" id="AM167904">
    <property type="protein sequence ID" value="CAJ49403.1"/>
    <property type="molecule type" value="Genomic_DNA"/>
</dbReference>
<dbReference type="AlphaFoldDB" id="Q2L0X2"/>
<proteinExistence type="predicted"/>
<reference evidence="1 2" key="1">
    <citation type="journal article" date="2006" name="J. Bacteriol.">
        <title>Comparison of the genome sequence of the poultry pathogen Bordetella avium with those of B. bronchiseptica, B. pertussis, and B. parapertussis reveals extensive diversity in surface structures associated with host interaction.</title>
        <authorList>
            <person name="Sebaihia M."/>
            <person name="Preston A."/>
            <person name="Maskell D.J."/>
            <person name="Kuzmiak H."/>
            <person name="Connell T.D."/>
            <person name="King N.D."/>
            <person name="Orndorff P.E."/>
            <person name="Miyamoto D.M."/>
            <person name="Thomson N.R."/>
            <person name="Harris D."/>
            <person name="Goble A."/>
            <person name="Lord A."/>
            <person name="Murphy L."/>
            <person name="Quail M.A."/>
            <person name="Rutter S."/>
            <person name="Squares R."/>
            <person name="Squares S."/>
            <person name="Woodward J."/>
            <person name="Parkhill J."/>
            <person name="Temple L.M."/>
        </authorList>
    </citation>
    <scope>NUCLEOTIDE SEQUENCE [LARGE SCALE GENOMIC DNA]</scope>
    <source>
        <strain evidence="1 2">197N</strain>
    </source>
</reference>
<dbReference type="eggNOG" id="COG3377">
    <property type="taxonomic scope" value="Bacteria"/>
</dbReference>
<accession>Q2L0X2</accession>
<keyword evidence="2" id="KW-1185">Reference proteome</keyword>
<dbReference type="SUPFAM" id="SSF102891">
    <property type="entry name" value="Hypothetical protein Ta1206"/>
    <property type="match status" value="1"/>
</dbReference>
<evidence type="ECO:0000313" key="1">
    <source>
        <dbReference type="EMBL" id="CAJ49403.1"/>
    </source>
</evidence>
<dbReference type="InterPro" id="IPR036493">
    <property type="entry name" value="YunC_sf"/>
</dbReference>
<gene>
    <name evidence="1" type="ordered locus">BAV1795</name>
</gene>
<dbReference type="Gene3D" id="3.30.1980.10">
    <property type="entry name" value="Hypothetical protein YunC"/>
    <property type="match status" value="1"/>
</dbReference>
<dbReference type="KEGG" id="bav:BAV1795"/>
<dbReference type="InterPro" id="IPR014931">
    <property type="entry name" value="DUF1805"/>
</dbReference>
<name>Q2L0X2_BORA1</name>